<evidence type="ECO:0000256" key="7">
    <source>
        <dbReference type="ARBA" id="ARBA00023125"/>
    </source>
</evidence>
<dbReference type="GO" id="GO:0045944">
    <property type="term" value="P:positive regulation of transcription by RNA polymerase II"/>
    <property type="evidence" value="ECO:0007669"/>
    <property type="project" value="UniProtKB-ARBA"/>
</dbReference>
<feature type="compositionally biased region" description="Low complexity" evidence="17">
    <location>
        <begin position="536"/>
        <end position="565"/>
    </location>
</feature>
<dbReference type="PROSITE" id="PS50157">
    <property type="entry name" value="ZINC_FINGER_C2H2_2"/>
    <property type="match status" value="3"/>
</dbReference>
<dbReference type="GO" id="GO:0000981">
    <property type="term" value="F:DNA-binding transcription factor activity, RNA polymerase II-specific"/>
    <property type="evidence" value="ECO:0007669"/>
    <property type="project" value="TreeGrafter"/>
</dbReference>
<evidence type="ECO:0000256" key="12">
    <source>
        <dbReference type="ARBA" id="ARBA00053320"/>
    </source>
</evidence>
<accession>A0AAV1ZLP9</accession>
<dbReference type="SMART" id="SM00355">
    <property type="entry name" value="ZnF_C2H2"/>
    <property type="match status" value="3"/>
</dbReference>
<evidence type="ECO:0000256" key="2">
    <source>
        <dbReference type="ARBA" id="ARBA00022723"/>
    </source>
</evidence>
<evidence type="ECO:0000256" key="9">
    <source>
        <dbReference type="ARBA" id="ARBA00023163"/>
    </source>
</evidence>
<evidence type="ECO:0000256" key="11">
    <source>
        <dbReference type="ARBA" id="ARBA00038409"/>
    </source>
</evidence>
<keyword evidence="8" id="KW-0010">Activator</keyword>
<dbReference type="EMBL" id="CAXIEN010000062">
    <property type="protein sequence ID" value="CAL1272685.1"/>
    <property type="molecule type" value="Genomic_DNA"/>
</dbReference>
<protein>
    <recommendedName>
        <fullName evidence="14">Transcription factor Sp7</fullName>
    </recommendedName>
    <alternativeName>
        <fullName evidence="15">Zinc finger protein osterix</fullName>
    </alternativeName>
</protein>
<evidence type="ECO:0000256" key="4">
    <source>
        <dbReference type="ARBA" id="ARBA00022771"/>
    </source>
</evidence>
<feature type="compositionally biased region" description="Low complexity" evidence="17">
    <location>
        <begin position="338"/>
        <end position="366"/>
    </location>
</feature>
<dbReference type="PANTHER" id="PTHR23235:SF165">
    <property type="entry name" value="TRANSCRIPTION FACTOR BTD"/>
    <property type="match status" value="1"/>
</dbReference>
<proteinExistence type="inferred from homology"/>
<comment type="function">
    <text evidence="12">Transcriptional activator essential for osteoblast differentiation. Binds to SP1 and EKLF consensus sequences and to other G/C-rich sequences.</text>
</comment>
<evidence type="ECO:0000256" key="10">
    <source>
        <dbReference type="ARBA" id="ARBA00023242"/>
    </source>
</evidence>
<dbReference type="FunFam" id="3.30.160.60:FF:000077">
    <property type="entry name" value="Sp8 transcription factor"/>
    <property type="match status" value="1"/>
</dbReference>
<dbReference type="Pfam" id="PF00096">
    <property type="entry name" value="zf-C2H2"/>
    <property type="match status" value="2"/>
</dbReference>
<reference evidence="19 20" key="1">
    <citation type="submission" date="2024-04" db="EMBL/GenBank/DDBJ databases">
        <authorList>
            <person name="Rising A."/>
            <person name="Reimegard J."/>
            <person name="Sonavane S."/>
            <person name="Akerstrom W."/>
            <person name="Nylinder S."/>
            <person name="Hedman E."/>
            <person name="Kallberg Y."/>
        </authorList>
    </citation>
    <scope>NUCLEOTIDE SEQUENCE [LARGE SCALE GENOMIC DNA]</scope>
</reference>
<dbReference type="FunFam" id="3.30.160.60:FF:000100">
    <property type="entry name" value="Zinc finger 45-like"/>
    <property type="match status" value="1"/>
</dbReference>
<comment type="similarity">
    <text evidence="11">Belongs to the Sp1 C2H2-type zinc-finger protein family.</text>
</comment>
<dbReference type="SUPFAM" id="SSF57667">
    <property type="entry name" value="beta-beta-alpha zinc fingers"/>
    <property type="match status" value="2"/>
</dbReference>
<comment type="caution">
    <text evidence="19">The sequence shown here is derived from an EMBL/GenBank/DDBJ whole genome shotgun (WGS) entry which is preliminary data.</text>
</comment>
<evidence type="ECO:0000256" key="14">
    <source>
        <dbReference type="ARBA" id="ARBA00067541"/>
    </source>
</evidence>
<keyword evidence="10" id="KW-0539">Nucleus</keyword>
<evidence type="ECO:0000256" key="5">
    <source>
        <dbReference type="ARBA" id="ARBA00022833"/>
    </source>
</evidence>
<dbReference type="AlphaFoldDB" id="A0AAV1ZLP9"/>
<feature type="region of interest" description="Disordered" evidence="17">
    <location>
        <begin position="1"/>
        <end position="21"/>
    </location>
</feature>
<dbReference type="PANTHER" id="PTHR23235">
    <property type="entry name" value="KRUEPPEL-LIKE TRANSCRIPTION FACTOR"/>
    <property type="match status" value="1"/>
</dbReference>
<feature type="region of interest" description="Disordered" evidence="17">
    <location>
        <begin position="338"/>
        <end position="370"/>
    </location>
</feature>
<evidence type="ECO:0000256" key="16">
    <source>
        <dbReference type="PROSITE-ProRule" id="PRU00042"/>
    </source>
</evidence>
<keyword evidence="5" id="KW-0862">Zinc</keyword>
<feature type="domain" description="C2H2-type" evidence="18">
    <location>
        <begin position="667"/>
        <end position="694"/>
    </location>
</feature>
<feature type="region of interest" description="Disordered" evidence="17">
    <location>
        <begin position="534"/>
        <end position="571"/>
    </location>
</feature>
<organism evidence="19 20">
    <name type="scientific">Larinioides sclopetarius</name>
    <dbReference type="NCBI Taxonomy" id="280406"/>
    <lineage>
        <taxon>Eukaryota</taxon>
        <taxon>Metazoa</taxon>
        <taxon>Ecdysozoa</taxon>
        <taxon>Arthropoda</taxon>
        <taxon>Chelicerata</taxon>
        <taxon>Arachnida</taxon>
        <taxon>Araneae</taxon>
        <taxon>Araneomorphae</taxon>
        <taxon>Entelegynae</taxon>
        <taxon>Araneoidea</taxon>
        <taxon>Araneidae</taxon>
        <taxon>Larinioides</taxon>
    </lineage>
</organism>
<dbReference type="Proteomes" id="UP001497382">
    <property type="component" value="Unassembled WGS sequence"/>
</dbReference>
<evidence type="ECO:0000256" key="8">
    <source>
        <dbReference type="ARBA" id="ARBA00023159"/>
    </source>
</evidence>
<dbReference type="PROSITE" id="PS00028">
    <property type="entry name" value="ZINC_FINGER_C2H2_1"/>
    <property type="match status" value="3"/>
</dbReference>
<dbReference type="GO" id="GO:0005737">
    <property type="term" value="C:cytoplasm"/>
    <property type="evidence" value="ECO:0007669"/>
    <property type="project" value="UniProtKB-ARBA"/>
</dbReference>
<keyword evidence="3" id="KW-0677">Repeat</keyword>
<dbReference type="InterPro" id="IPR036236">
    <property type="entry name" value="Znf_C2H2_sf"/>
</dbReference>
<gene>
    <name evidence="19" type="ORF">LARSCL_LOCUS6526</name>
</gene>
<dbReference type="GO" id="GO:0000978">
    <property type="term" value="F:RNA polymerase II cis-regulatory region sequence-specific DNA binding"/>
    <property type="evidence" value="ECO:0007669"/>
    <property type="project" value="TreeGrafter"/>
</dbReference>
<sequence>MTSVASRKQQQEYVVPTSNSQDIQPSPLALLAATCSKIGSPTDEGGSQGASPVKVVGPNQVIQSGEIIATATGAHLVPFQSQTVGVLNPDGTVTQVTGVNQQTAAATNVHVSGNVAALKSIPTVATAQNVASVNGQVFPQGTQLVTGNPGNITYNVIPAQQVQNVQIDGQDAIYIPAVPQAFQISGNQIIQAPGGQTFLRAQGVPAPTSVQNGTQAVLQGMTGAVTQIGGQNVTIRQGNVVQALQLPMPIQQTIPVQVPISTANGHTVLQTIHVPIQTVQGVPGANVLQSQAQPITLNVPAHMLSQLASQMGPLAQLAGQQGQIQQLQVATPVHMSQASSQAATSTTWTTSSGTSINSSSEATNSSQGQAITATTVSSANGAQQQQQQQPMQLTSFQLPNGQVVQGQISQIITGGGGAAWWPNSPISVQNLAGLRPTNVIQVQGLPIAGLQGVQVQGGQTQQIIANAQTLQSLGLGANVIAANAVPSATHQQQMAPLSPIQTVHPGTQIITQQLQQDPNDPSKWQVVATATNAPVNSTQQPTSASQNQAATSTTATSTESPSSNTDIGSGRRMRRVACTCPNCRDSDGSRNLFRNSESKKKQHICHVPGCNKVYGKTSHLRAHLRWHTGERPFVCSWMFCGKRFTRSDELQRHRRTHTGNKRSEKRFQCAECLKRFMRSDHLSKHLKTHLTKKTLSTDIKSEGEISEDIAPDSCDLSMTVDMDPDNDLSINENVVESSQNI</sequence>
<evidence type="ECO:0000256" key="3">
    <source>
        <dbReference type="ARBA" id="ARBA00022737"/>
    </source>
</evidence>
<evidence type="ECO:0000313" key="19">
    <source>
        <dbReference type="EMBL" id="CAL1272685.1"/>
    </source>
</evidence>
<evidence type="ECO:0000256" key="6">
    <source>
        <dbReference type="ARBA" id="ARBA00023015"/>
    </source>
</evidence>
<keyword evidence="20" id="KW-1185">Reference proteome</keyword>
<comment type="subcellular location">
    <subcellularLocation>
        <location evidence="1">Nucleus</location>
    </subcellularLocation>
</comment>
<keyword evidence="9" id="KW-0804">Transcription</keyword>
<evidence type="ECO:0000256" key="1">
    <source>
        <dbReference type="ARBA" id="ARBA00004123"/>
    </source>
</evidence>
<name>A0AAV1ZLP9_9ARAC</name>
<evidence type="ECO:0000256" key="17">
    <source>
        <dbReference type="SAM" id="MobiDB-lite"/>
    </source>
</evidence>
<dbReference type="GO" id="GO:0005634">
    <property type="term" value="C:nucleus"/>
    <property type="evidence" value="ECO:0007669"/>
    <property type="project" value="UniProtKB-SubCell"/>
</dbReference>
<evidence type="ECO:0000256" key="15">
    <source>
        <dbReference type="ARBA" id="ARBA00077805"/>
    </source>
</evidence>
<keyword evidence="6" id="KW-0805">Transcription regulation</keyword>
<keyword evidence="2" id="KW-0479">Metal-binding</keyword>
<dbReference type="GO" id="GO:0008270">
    <property type="term" value="F:zinc ion binding"/>
    <property type="evidence" value="ECO:0007669"/>
    <property type="project" value="UniProtKB-KW"/>
</dbReference>
<dbReference type="FunFam" id="3.30.160.60:FF:000014">
    <property type="entry name" value="Transcription factor Sp3"/>
    <property type="match status" value="1"/>
</dbReference>
<feature type="domain" description="C2H2-type" evidence="18">
    <location>
        <begin position="603"/>
        <end position="632"/>
    </location>
</feature>
<keyword evidence="4 16" id="KW-0863">Zinc-finger</keyword>
<evidence type="ECO:0000259" key="18">
    <source>
        <dbReference type="PROSITE" id="PS50157"/>
    </source>
</evidence>
<dbReference type="Gene3D" id="3.30.160.60">
    <property type="entry name" value="Classic Zinc Finger"/>
    <property type="match status" value="3"/>
</dbReference>
<dbReference type="InterPro" id="IPR013087">
    <property type="entry name" value="Znf_C2H2_type"/>
</dbReference>
<keyword evidence="7" id="KW-0238">DNA-binding</keyword>
<feature type="domain" description="C2H2-type" evidence="18">
    <location>
        <begin position="633"/>
        <end position="662"/>
    </location>
</feature>
<evidence type="ECO:0000313" key="20">
    <source>
        <dbReference type="Proteomes" id="UP001497382"/>
    </source>
</evidence>
<comment type="subunit">
    <text evidence="13">Interacts with RIOX1; the interaction is direct and inhibits transcription activator activity.</text>
</comment>
<evidence type="ECO:0000256" key="13">
    <source>
        <dbReference type="ARBA" id="ARBA00065038"/>
    </source>
</evidence>